<dbReference type="EMBL" id="LMVM01000033">
    <property type="protein sequence ID" value="PAV03972.1"/>
    <property type="molecule type" value="Genomic_DNA"/>
</dbReference>
<dbReference type="AlphaFoldDB" id="A0A2A2H3L0"/>
<dbReference type="GO" id="GO:0005829">
    <property type="term" value="C:cytosol"/>
    <property type="evidence" value="ECO:0007669"/>
    <property type="project" value="TreeGrafter"/>
</dbReference>
<dbReference type="PANTHER" id="PTHR10491">
    <property type="entry name" value="DTDP-4-DEHYDRORHAMNOSE REDUCTASE"/>
    <property type="match status" value="1"/>
</dbReference>
<dbReference type="FunFam" id="3.40.50.720:FF:000159">
    <property type="entry name" value="dTDP-4-dehydrorhamnose reductase"/>
    <property type="match status" value="1"/>
</dbReference>
<dbReference type="SUPFAM" id="SSF51735">
    <property type="entry name" value="NAD(P)-binding Rossmann-fold domains"/>
    <property type="match status" value="1"/>
</dbReference>
<comment type="caution">
    <text evidence="2">The sequence shown here is derived from an EMBL/GenBank/DDBJ whole genome shotgun (WGS) entry which is preliminary data.</text>
</comment>
<protein>
    <submittedName>
        <fullName evidence="2">NAD(P)-dependent oxidoreductase</fullName>
    </submittedName>
</protein>
<organism evidence="2 3">
    <name type="scientific">Methanobacterium bryantii</name>
    <dbReference type="NCBI Taxonomy" id="2161"/>
    <lineage>
        <taxon>Archaea</taxon>
        <taxon>Methanobacteriati</taxon>
        <taxon>Methanobacteriota</taxon>
        <taxon>Methanomada group</taxon>
        <taxon>Methanobacteria</taxon>
        <taxon>Methanobacteriales</taxon>
        <taxon>Methanobacteriaceae</taxon>
        <taxon>Methanobacterium</taxon>
    </lineage>
</organism>
<dbReference type="Gene3D" id="3.40.50.720">
    <property type="entry name" value="NAD(P)-binding Rossmann-like Domain"/>
    <property type="match status" value="1"/>
</dbReference>
<accession>A0A2A2H3L0</accession>
<name>A0A2A2H3L0_METBR</name>
<dbReference type="NCBIfam" id="TIGR01214">
    <property type="entry name" value="rmlD"/>
    <property type="match status" value="1"/>
</dbReference>
<sequence length="278" mass="31318">MKVLIIGSEGMLGHDLVDSLSAENEISTTTIDTLDITDINKTIKTVKEINPDVVVNAAAFTNVNECESKFDLAYKVNVLGTRNVAAACREADSALVYISTDYVFDGTKGSSYYEYDQTNPLSAYGKTKYLGEVYTRDILDKFYIVRTAWLYGYHGPNFVTTMLNLAKTNDTISVVNDQVGSPTYTVDLANAITQLIKKPAYGIYHVTNSEYCSWYEYAREIFDIAGIDIEVKPVTTEEFPTPALRPEYSVLENYNWKMEGFPEIRSYKEALREYMGLL</sequence>
<dbReference type="Pfam" id="PF04321">
    <property type="entry name" value="RmlD_sub_bind"/>
    <property type="match status" value="1"/>
</dbReference>
<keyword evidence="3" id="KW-1185">Reference proteome</keyword>
<dbReference type="Gene3D" id="3.90.25.10">
    <property type="entry name" value="UDP-galactose 4-epimerase, domain 1"/>
    <property type="match status" value="1"/>
</dbReference>
<dbReference type="Proteomes" id="UP000217784">
    <property type="component" value="Unassembled WGS sequence"/>
</dbReference>
<gene>
    <name evidence="2" type="ORF">ASJ80_02855</name>
</gene>
<dbReference type="InterPro" id="IPR005913">
    <property type="entry name" value="dTDP_dehydrorham_reduct"/>
</dbReference>
<proteinExistence type="predicted"/>
<reference evidence="2 3" key="1">
    <citation type="journal article" date="2017" name="BMC Genomics">
        <title>Genomic analysis of methanogenic archaea reveals a shift towards energy conservation.</title>
        <authorList>
            <person name="Gilmore S.P."/>
            <person name="Henske J.K."/>
            <person name="Sexton J.A."/>
            <person name="Solomon K.V."/>
            <person name="Seppala S."/>
            <person name="Yoo J.I."/>
            <person name="Huyett L.M."/>
            <person name="Pressman A."/>
            <person name="Cogan J.Z."/>
            <person name="Kivenson V."/>
            <person name="Peng X."/>
            <person name="Tan Y."/>
            <person name="Valentine D.L."/>
            <person name="O'Malley M.A."/>
        </authorList>
    </citation>
    <scope>NUCLEOTIDE SEQUENCE [LARGE SCALE GENOMIC DNA]</scope>
    <source>
        <strain evidence="2 3">M.o.H.</strain>
    </source>
</reference>
<dbReference type="GO" id="GO:0019305">
    <property type="term" value="P:dTDP-rhamnose biosynthetic process"/>
    <property type="evidence" value="ECO:0007669"/>
    <property type="project" value="TreeGrafter"/>
</dbReference>
<evidence type="ECO:0000313" key="3">
    <source>
        <dbReference type="Proteomes" id="UP000217784"/>
    </source>
</evidence>
<dbReference type="OrthoDB" id="4907at2157"/>
<feature type="domain" description="RmlD-like substrate binding" evidence="1">
    <location>
        <begin position="1"/>
        <end position="275"/>
    </location>
</feature>
<dbReference type="InterPro" id="IPR029903">
    <property type="entry name" value="RmlD-like-bd"/>
</dbReference>
<evidence type="ECO:0000313" key="2">
    <source>
        <dbReference type="EMBL" id="PAV03972.1"/>
    </source>
</evidence>
<dbReference type="GO" id="GO:0008831">
    <property type="term" value="F:dTDP-4-dehydrorhamnose reductase activity"/>
    <property type="evidence" value="ECO:0007669"/>
    <property type="project" value="TreeGrafter"/>
</dbReference>
<dbReference type="RefSeq" id="WP_069583668.1">
    <property type="nucleotide sequence ID" value="NZ_LMVM01000033.1"/>
</dbReference>
<dbReference type="CDD" id="cd05254">
    <property type="entry name" value="dTDP_HR_like_SDR_e"/>
    <property type="match status" value="1"/>
</dbReference>
<evidence type="ECO:0000259" key="1">
    <source>
        <dbReference type="Pfam" id="PF04321"/>
    </source>
</evidence>
<dbReference type="InterPro" id="IPR036291">
    <property type="entry name" value="NAD(P)-bd_dom_sf"/>
</dbReference>
<dbReference type="PANTHER" id="PTHR10491:SF4">
    <property type="entry name" value="METHIONINE ADENOSYLTRANSFERASE 2 SUBUNIT BETA"/>
    <property type="match status" value="1"/>
</dbReference>